<dbReference type="InterPro" id="IPR011990">
    <property type="entry name" value="TPR-like_helical_dom_sf"/>
</dbReference>
<keyword evidence="5" id="KW-0547">Nucleotide-binding</keyword>
<dbReference type="GO" id="GO:0000155">
    <property type="term" value="F:phosphorelay sensor kinase activity"/>
    <property type="evidence" value="ECO:0007669"/>
    <property type="project" value="InterPro"/>
</dbReference>
<keyword evidence="8" id="KW-0902">Two-component regulatory system</keyword>
<evidence type="ECO:0000256" key="2">
    <source>
        <dbReference type="ARBA" id="ARBA00012438"/>
    </source>
</evidence>
<sequence length="634" mass="73863">MYQAKPIDSLIDRYRETSNDSLKLKLAFKISYKYYLENDSLPFRKWNERSFELARKEQNVYKTAEAHWDLGNFFYRQTVNDSSYAHFYRAYQLFMEVDSTYYAARMLLNMGVVQESVKDYIGSETTTVRALQILEPLRKHKQLYLAYTNMGIVENGLENYENAISFHQKALKQLEELQDSILMATSYNNIGVVYQEQGKYEESVAYFQKVLKVKNLEQDNPRLYAMALDNLALNYFLSGTTSEDYRGMSEKALKIREEIQHISGIATNKIHLAKYAIAGDSASKAIRLLKEARDQAVQYHDFMYVLESLKELGAVDTLHSKQHLERYIQLNDSLVKEERLIRNKFARVRYETDEYIQKAEFLSEQRGWFIAGAIVLAVIFLLIYYLREQRSRNKELVFEKEQQEANARIYELLYSQQEKLEQAKNMEKNRIASELHDGVLGKLFGLRMSLGIIREDSKTLLPPEGLERFGSYLDELQGLEKEIRSISHEMVNEINSSQSSFSEILQNLVAEKQALTSTKMLLIDENTDWENWPNEVKVHIYRIIQEAIQNCIRHAEAHKMNIQLSENKNGLKITIQDDGRGFLQQKEKKGIGLRNIHQRVTKLHGHWNIASNNGTTLVIEIPSENGKYISHIHS</sequence>
<dbReference type="Gene3D" id="3.30.565.10">
    <property type="entry name" value="Histidine kinase-like ATPase, C-terminal domain"/>
    <property type="match status" value="1"/>
</dbReference>
<dbReference type="GO" id="GO:0046983">
    <property type="term" value="F:protein dimerization activity"/>
    <property type="evidence" value="ECO:0007669"/>
    <property type="project" value="InterPro"/>
</dbReference>
<dbReference type="PROSITE" id="PS50005">
    <property type="entry name" value="TPR"/>
    <property type="match status" value="1"/>
</dbReference>
<name>A0A1L7I0E2_9FLAO</name>
<dbReference type="GO" id="GO:0016020">
    <property type="term" value="C:membrane"/>
    <property type="evidence" value="ECO:0007669"/>
    <property type="project" value="InterPro"/>
</dbReference>
<evidence type="ECO:0000256" key="8">
    <source>
        <dbReference type="ARBA" id="ARBA00023012"/>
    </source>
</evidence>
<keyword evidence="4" id="KW-0808">Transferase</keyword>
<dbReference type="SMART" id="SM00028">
    <property type="entry name" value="TPR"/>
    <property type="match status" value="4"/>
</dbReference>
<dbReference type="PROSITE" id="PS50109">
    <property type="entry name" value="HIS_KIN"/>
    <property type="match status" value="1"/>
</dbReference>
<dbReference type="Pfam" id="PF02518">
    <property type="entry name" value="HATPase_c"/>
    <property type="match status" value="1"/>
</dbReference>
<dbReference type="OrthoDB" id="977000at2"/>
<dbReference type="SMART" id="SM00387">
    <property type="entry name" value="HATPase_c"/>
    <property type="match status" value="1"/>
</dbReference>
<dbReference type="InterPro" id="IPR050482">
    <property type="entry name" value="Sensor_HK_TwoCompSys"/>
</dbReference>
<dbReference type="Pfam" id="PF13424">
    <property type="entry name" value="TPR_12"/>
    <property type="match status" value="1"/>
</dbReference>
<keyword evidence="11" id="KW-1185">Reference proteome</keyword>
<dbReference type="InterPro" id="IPR003594">
    <property type="entry name" value="HATPase_dom"/>
</dbReference>
<dbReference type="InterPro" id="IPR011712">
    <property type="entry name" value="Sig_transdc_His_kin_sub3_dim/P"/>
</dbReference>
<evidence type="ECO:0000313" key="10">
    <source>
        <dbReference type="EMBL" id="APU67068.1"/>
    </source>
</evidence>
<evidence type="ECO:0000256" key="3">
    <source>
        <dbReference type="ARBA" id="ARBA00022553"/>
    </source>
</evidence>
<gene>
    <name evidence="10" type="ORF">GRFL_0344</name>
</gene>
<dbReference type="SUPFAM" id="SSF48452">
    <property type="entry name" value="TPR-like"/>
    <property type="match status" value="1"/>
</dbReference>
<dbReference type="EMBL" id="CP016359">
    <property type="protein sequence ID" value="APU67068.1"/>
    <property type="molecule type" value="Genomic_DNA"/>
</dbReference>
<evidence type="ECO:0000256" key="4">
    <source>
        <dbReference type="ARBA" id="ARBA00022679"/>
    </source>
</evidence>
<dbReference type="Gene3D" id="1.25.40.10">
    <property type="entry name" value="Tetratricopeptide repeat domain"/>
    <property type="match status" value="1"/>
</dbReference>
<feature type="domain" description="Histidine kinase" evidence="9">
    <location>
        <begin position="540"/>
        <end position="625"/>
    </location>
</feature>
<organism evidence="10 11">
    <name type="scientific">Christiangramia flava JLT2011</name>
    <dbReference type="NCBI Taxonomy" id="1229726"/>
    <lineage>
        <taxon>Bacteria</taxon>
        <taxon>Pseudomonadati</taxon>
        <taxon>Bacteroidota</taxon>
        <taxon>Flavobacteriia</taxon>
        <taxon>Flavobacteriales</taxon>
        <taxon>Flavobacteriaceae</taxon>
        <taxon>Christiangramia</taxon>
    </lineage>
</organism>
<proteinExistence type="predicted"/>
<evidence type="ECO:0000313" key="11">
    <source>
        <dbReference type="Proteomes" id="UP000186230"/>
    </source>
</evidence>
<accession>A0A1L7I0E2</accession>
<dbReference type="AlphaFoldDB" id="A0A1L7I0E2"/>
<dbReference type="Pfam" id="PF07730">
    <property type="entry name" value="HisKA_3"/>
    <property type="match status" value="1"/>
</dbReference>
<comment type="catalytic activity">
    <reaction evidence="1">
        <text>ATP + protein L-histidine = ADP + protein N-phospho-L-histidine.</text>
        <dbReference type="EC" id="2.7.13.3"/>
    </reaction>
</comment>
<dbReference type="PANTHER" id="PTHR24421:SF10">
    <property type="entry name" value="NITRATE_NITRITE SENSOR PROTEIN NARQ"/>
    <property type="match status" value="1"/>
</dbReference>
<dbReference type="STRING" id="1229726.GRFL_0344"/>
<dbReference type="InterPro" id="IPR019734">
    <property type="entry name" value="TPR_rpt"/>
</dbReference>
<dbReference type="PANTHER" id="PTHR24421">
    <property type="entry name" value="NITRATE/NITRITE SENSOR PROTEIN NARX-RELATED"/>
    <property type="match status" value="1"/>
</dbReference>
<dbReference type="RefSeq" id="WP_083642891.1">
    <property type="nucleotide sequence ID" value="NZ_AMRU01000008.1"/>
</dbReference>
<dbReference type="SUPFAM" id="SSF55874">
    <property type="entry name" value="ATPase domain of HSP90 chaperone/DNA topoisomerase II/histidine kinase"/>
    <property type="match status" value="1"/>
</dbReference>
<dbReference type="GO" id="GO:0005524">
    <property type="term" value="F:ATP binding"/>
    <property type="evidence" value="ECO:0007669"/>
    <property type="project" value="UniProtKB-KW"/>
</dbReference>
<reference evidence="10 11" key="1">
    <citation type="submission" date="2016-07" db="EMBL/GenBank/DDBJ databases">
        <title>Multi-omics approach to identify versatile polysaccharide utilization systems of a marine flavobacterium Gramella flava.</title>
        <authorList>
            <person name="Tang K."/>
        </authorList>
    </citation>
    <scope>NUCLEOTIDE SEQUENCE [LARGE SCALE GENOMIC DNA]</scope>
    <source>
        <strain evidence="10 11">JLT2011</strain>
    </source>
</reference>
<keyword evidence="7" id="KW-0067">ATP-binding</keyword>
<dbReference type="Proteomes" id="UP000186230">
    <property type="component" value="Chromosome"/>
</dbReference>
<evidence type="ECO:0000256" key="1">
    <source>
        <dbReference type="ARBA" id="ARBA00000085"/>
    </source>
</evidence>
<dbReference type="InterPro" id="IPR036890">
    <property type="entry name" value="HATPase_C_sf"/>
</dbReference>
<evidence type="ECO:0000256" key="5">
    <source>
        <dbReference type="ARBA" id="ARBA00022741"/>
    </source>
</evidence>
<keyword evidence="6" id="KW-0418">Kinase</keyword>
<dbReference type="PROSITE" id="PS50293">
    <property type="entry name" value="TPR_REGION"/>
    <property type="match status" value="1"/>
</dbReference>
<dbReference type="InterPro" id="IPR005467">
    <property type="entry name" value="His_kinase_dom"/>
</dbReference>
<keyword evidence="3" id="KW-0597">Phosphoprotein</keyword>
<dbReference type="EC" id="2.7.13.3" evidence="2"/>
<dbReference type="Gene3D" id="1.20.5.1930">
    <property type="match status" value="1"/>
</dbReference>
<dbReference type="KEGG" id="gfl:GRFL_0344"/>
<protein>
    <recommendedName>
        <fullName evidence="2">histidine kinase</fullName>
        <ecNumber evidence="2">2.7.13.3</ecNumber>
    </recommendedName>
</protein>
<evidence type="ECO:0000256" key="6">
    <source>
        <dbReference type="ARBA" id="ARBA00022777"/>
    </source>
</evidence>
<evidence type="ECO:0000259" key="9">
    <source>
        <dbReference type="PROSITE" id="PS50109"/>
    </source>
</evidence>
<dbReference type="CDD" id="cd16917">
    <property type="entry name" value="HATPase_UhpB-NarQ-NarX-like"/>
    <property type="match status" value="1"/>
</dbReference>
<evidence type="ECO:0000256" key="7">
    <source>
        <dbReference type="ARBA" id="ARBA00022840"/>
    </source>
</evidence>